<dbReference type="RefSeq" id="WP_300960874.1">
    <property type="nucleotide sequence ID" value="NZ_JAUHJR010000004.1"/>
</dbReference>
<gene>
    <name evidence="8" type="ORF">QWY29_11200</name>
</gene>
<keyword evidence="5" id="KW-0676">Redox-active center</keyword>
<evidence type="ECO:0000256" key="4">
    <source>
        <dbReference type="ARBA" id="ARBA00023157"/>
    </source>
</evidence>
<comment type="caution">
    <text evidence="8">The sequence shown here is derived from an EMBL/GenBank/DDBJ whole genome shotgun (WGS) entry which is preliminary data.</text>
</comment>
<dbReference type="Proteomes" id="UP001168537">
    <property type="component" value="Unassembled WGS sequence"/>
</dbReference>
<evidence type="ECO:0000313" key="9">
    <source>
        <dbReference type="Proteomes" id="UP001168537"/>
    </source>
</evidence>
<evidence type="ECO:0000256" key="6">
    <source>
        <dbReference type="SAM" id="Phobius"/>
    </source>
</evidence>
<evidence type="ECO:0000313" key="8">
    <source>
        <dbReference type="EMBL" id="MDN4161918.1"/>
    </source>
</evidence>
<protein>
    <submittedName>
        <fullName evidence="8">TlpA disulfide reductase family protein</fullName>
    </submittedName>
</protein>
<dbReference type="InterPro" id="IPR000866">
    <property type="entry name" value="AhpC/TSA"/>
</dbReference>
<reference evidence="8" key="1">
    <citation type="submission" date="2023-06" db="EMBL/GenBank/DDBJ databases">
        <title>Draft genome sequence of Nocardioides sp. SOB72.</title>
        <authorList>
            <person name="Zhang G."/>
        </authorList>
    </citation>
    <scope>NUCLEOTIDE SEQUENCE</scope>
    <source>
        <strain evidence="8">SOB72</strain>
    </source>
</reference>
<sequence length="198" mass="20733">MSASAARTRGILAGVFGCTLVILLVLVMFWPDRSPEGASGGPEGGVVQLYDAQDRVELEPFSVRTLGGAQLDRDDLIGTVTVVNVWGSWCGPCRAEAPDLVAAASAARERVRFVGINVRDSPDAARAFERKFEVPYDSVHPDDSGEAILAFNGALTAAAVPTTVVLDAEGAVAARVVGPVDRSTLEGLIDEVVATSPR</sequence>
<dbReference type="InterPro" id="IPR050553">
    <property type="entry name" value="Thioredoxin_ResA/DsbE_sf"/>
</dbReference>
<keyword evidence="6" id="KW-0812">Transmembrane</keyword>
<dbReference type="InterPro" id="IPR036249">
    <property type="entry name" value="Thioredoxin-like_sf"/>
</dbReference>
<keyword evidence="6" id="KW-1133">Transmembrane helix</keyword>
<feature type="transmembrane region" description="Helical" evidence="6">
    <location>
        <begin position="12"/>
        <end position="30"/>
    </location>
</feature>
<evidence type="ECO:0000256" key="2">
    <source>
        <dbReference type="ARBA" id="ARBA00022748"/>
    </source>
</evidence>
<dbReference type="PANTHER" id="PTHR42852:SF6">
    <property type="entry name" value="THIOL:DISULFIDE INTERCHANGE PROTEIN DSBE"/>
    <property type="match status" value="1"/>
</dbReference>
<dbReference type="InterPro" id="IPR017937">
    <property type="entry name" value="Thioredoxin_CS"/>
</dbReference>
<dbReference type="PROSITE" id="PS51352">
    <property type="entry name" value="THIOREDOXIN_2"/>
    <property type="match status" value="1"/>
</dbReference>
<dbReference type="EMBL" id="JAUHJR010000004">
    <property type="protein sequence ID" value="MDN4161918.1"/>
    <property type="molecule type" value="Genomic_DNA"/>
</dbReference>
<evidence type="ECO:0000256" key="3">
    <source>
        <dbReference type="ARBA" id="ARBA00022968"/>
    </source>
</evidence>
<dbReference type="Pfam" id="PF00578">
    <property type="entry name" value="AhpC-TSA"/>
    <property type="match status" value="1"/>
</dbReference>
<evidence type="ECO:0000259" key="7">
    <source>
        <dbReference type="PROSITE" id="PS51352"/>
    </source>
</evidence>
<organism evidence="8 9">
    <name type="scientific">Nocardioides abyssi</name>
    <dbReference type="NCBI Taxonomy" id="3058370"/>
    <lineage>
        <taxon>Bacteria</taxon>
        <taxon>Bacillati</taxon>
        <taxon>Actinomycetota</taxon>
        <taxon>Actinomycetes</taxon>
        <taxon>Propionibacteriales</taxon>
        <taxon>Nocardioidaceae</taxon>
        <taxon>Nocardioides</taxon>
    </lineage>
</organism>
<dbReference type="PROSITE" id="PS00194">
    <property type="entry name" value="THIOREDOXIN_1"/>
    <property type="match status" value="1"/>
</dbReference>
<comment type="subcellular location">
    <subcellularLocation>
        <location evidence="1">Cell envelope</location>
    </subcellularLocation>
</comment>
<dbReference type="CDD" id="cd02966">
    <property type="entry name" value="TlpA_like_family"/>
    <property type="match status" value="1"/>
</dbReference>
<feature type="domain" description="Thioredoxin" evidence="7">
    <location>
        <begin position="52"/>
        <end position="194"/>
    </location>
</feature>
<keyword evidence="6" id="KW-0472">Membrane</keyword>
<keyword evidence="4" id="KW-1015">Disulfide bond</keyword>
<dbReference type="SUPFAM" id="SSF52833">
    <property type="entry name" value="Thioredoxin-like"/>
    <property type="match status" value="1"/>
</dbReference>
<accession>A0ABT8EUU0</accession>
<evidence type="ECO:0000256" key="5">
    <source>
        <dbReference type="ARBA" id="ARBA00023284"/>
    </source>
</evidence>
<proteinExistence type="predicted"/>
<keyword evidence="9" id="KW-1185">Reference proteome</keyword>
<keyword evidence="2" id="KW-0201">Cytochrome c-type biogenesis</keyword>
<dbReference type="PANTHER" id="PTHR42852">
    <property type="entry name" value="THIOL:DISULFIDE INTERCHANGE PROTEIN DSBE"/>
    <property type="match status" value="1"/>
</dbReference>
<dbReference type="InterPro" id="IPR013766">
    <property type="entry name" value="Thioredoxin_domain"/>
</dbReference>
<keyword evidence="3" id="KW-0735">Signal-anchor</keyword>
<evidence type="ECO:0000256" key="1">
    <source>
        <dbReference type="ARBA" id="ARBA00004196"/>
    </source>
</evidence>
<dbReference type="Gene3D" id="3.40.30.10">
    <property type="entry name" value="Glutaredoxin"/>
    <property type="match status" value="1"/>
</dbReference>
<name>A0ABT8EUU0_9ACTN</name>